<dbReference type="Gene3D" id="3.40.50.1820">
    <property type="entry name" value="alpha/beta hydrolase"/>
    <property type="match status" value="1"/>
</dbReference>
<gene>
    <name evidence="2" type="ORF">B0H17DRAFT_1202358</name>
</gene>
<name>A0AAD7GHN1_MYCRO</name>
<dbReference type="PANTHER" id="PTHR43433:SF5">
    <property type="entry name" value="AB HYDROLASE-1 DOMAIN-CONTAINING PROTEIN"/>
    <property type="match status" value="1"/>
</dbReference>
<dbReference type="Pfam" id="PF00561">
    <property type="entry name" value="Abhydrolase_1"/>
    <property type="match status" value="1"/>
</dbReference>
<reference evidence="2" key="1">
    <citation type="submission" date="2023-03" db="EMBL/GenBank/DDBJ databases">
        <title>Massive genome expansion in bonnet fungi (Mycena s.s.) driven by repeated elements and novel gene families across ecological guilds.</title>
        <authorList>
            <consortium name="Lawrence Berkeley National Laboratory"/>
            <person name="Harder C.B."/>
            <person name="Miyauchi S."/>
            <person name="Viragh M."/>
            <person name="Kuo A."/>
            <person name="Thoen E."/>
            <person name="Andreopoulos B."/>
            <person name="Lu D."/>
            <person name="Skrede I."/>
            <person name="Drula E."/>
            <person name="Henrissat B."/>
            <person name="Morin E."/>
            <person name="Kohler A."/>
            <person name="Barry K."/>
            <person name="LaButti K."/>
            <person name="Morin E."/>
            <person name="Salamov A."/>
            <person name="Lipzen A."/>
            <person name="Mereny Z."/>
            <person name="Hegedus B."/>
            <person name="Baldrian P."/>
            <person name="Stursova M."/>
            <person name="Weitz H."/>
            <person name="Taylor A."/>
            <person name="Grigoriev I.V."/>
            <person name="Nagy L.G."/>
            <person name="Martin F."/>
            <person name="Kauserud H."/>
        </authorList>
    </citation>
    <scope>NUCLEOTIDE SEQUENCE</scope>
    <source>
        <strain evidence="2">CBHHK067</strain>
    </source>
</reference>
<dbReference type="PRINTS" id="PR00111">
    <property type="entry name" value="ABHYDROLASE"/>
</dbReference>
<protein>
    <submittedName>
        <fullName evidence="2">Alpha beta-hydrolase</fullName>
    </submittedName>
</protein>
<comment type="caution">
    <text evidence="2">The sequence shown here is derived from an EMBL/GenBank/DDBJ whole genome shotgun (WGS) entry which is preliminary data.</text>
</comment>
<dbReference type="InterPro" id="IPR000073">
    <property type="entry name" value="AB_hydrolase_1"/>
</dbReference>
<dbReference type="PANTHER" id="PTHR43433">
    <property type="entry name" value="HYDROLASE, ALPHA/BETA FOLD FAMILY PROTEIN"/>
    <property type="match status" value="1"/>
</dbReference>
<proteinExistence type="predicted"/>
<dbReference type="InterPro" id="IPR050471">
    <property type="entry name" value="AB_hydrolase"/>
</dbReference>
<accession>A0AAD7GHN1</accession>
<sequence>MASGALPEDSMDMTAYPTMFDPSSLVRKGFCPVRSGTPLLETHSLYYEQHGTGEKRVLLINGLNNNSFGWDYHVRSLAPTYSVLAFDNRGVGYSGYPPGRYTTSGMAEDITVLLEHIGWTSLRQLHIVGTSLGGMIAQELATRIPDRIASLVLCVTTPGGMPWQNFPPWKGVKALTTNCMGDSLLLTKEPEKKAPTVMKMLYPAAWLDAKSTTDPQGRLNRQVQTEVWLRRVTFSAKQRIIGHVSQLTAALTHRVTPDRLRLISEIIPKVLIVCGSEDWLVDLRHSYDLKTHMPKAEFVQWTDTGHGIYAQRPAEFHDLLVRVFREADLV</sequence>
<keyword evidence="3" id="KW-1185">Reference proteome</keyword>
<organism evidence="2 3">
    <name type="scientific">Mycena rosella</name>
    <name type="common">Pink bonnet</name>
    <name type="synonym">Agaricus rosellus</name>
    <dbReference type="NCBI Taxonomy" id="1033263"/>
    <lineage>
        <taxon>Eukaryota</taxon>
        <taxon>Fungi</taxon>
        <taxon>Dikarya</taxon>
        <taxon>Basidiomycota</taxon>
        <taxon>Agaricomycotina</taxon>
        <taxon>Agaricomycetes</taxon>
        <taxon>Agaricomycetidae</taxon>
        <taxon>Agaricales</taxon>
        <taxon>Marasmiineae</taxon>
        <taxon>Mycenaceae</taxon>
        <taxon>Mycena</taxon>
    </lineage>
</organism>
<dbReference type="SUPFAM" id="SSF53474">
    <property type="entry name" value="alpha/beta-Hydrolases"/>
    <property type="match status" value="1"/>
</dbReference>
<feature type="domain" description="AB hydrolase-1" evidence="1">
    <location>
        <begin position="56"/>
        <end position="312"/>
    </location>
</feature>
<dbReference type="AlphaFoldDB" id="A0AAD7GHN1"/>
<dbReference type="InterPro" id="IPR029058">
    <property type="entry name" value="AB_hydrolase_fold"/>
</dbReference>
<dbReference type="Proteomes" id="UP001221757">
    <property type="component" value="Unassembled WGS sequence"/>
</dbReference>
<dbReference type="EMBL" id="JARKIE010000072">
    <property type="protein sequence ID" value="KAJ7689471.1"/>
    <property type="molecule type" value="Genomic_DNA"/>
</dbReference>
<evidence type="ECO:0000313" key="3">
    <source>
        <dbReference type="Proteomes" id="UP001221757"/>
    </source>
</evidence>
<evidence type="ECO:0000313" key="2">
    <source>
        <dbReference type="EMBL" id="KAJ7689471.1"/>
    </source>
</evidence>
<evidence type="ECO:0000259" key="1">
    <source>
        <dbReference type="Pfam" id="PF00561"/>
    </source>
</evidence>